<evidence type="ECO:0000313" key="3">
    <source>
        <dbReference type="EMBL" id="KMU81153.1"/>
    </source>
</evidence>
<feature type="transmembrane region" description="Helical" evidence="2">
    <location>
        <begin position="45"/>
        <end position="62"/>
    </location>
</feature>
<evidence type="ECO:0000313" key="4">
    <source>
        <dbReference type="Proteomes" id="UP000054559"/>
    </source>
</evidence>
<keyword evidence="2" id="KW-0472">Membrane</keyword>
<dbReference type="AlphaFoldDB" id="A0A0J8RB78"/>
<proteinExistence type="predicted"/>
<protein>
    <submittedName>
        <fullName evidence="3">Uncharacterized protein</fullName>
    </submittedName>
</protein>
<evidence type="ECO:0000256" key="2">
    <source>
        <dbReference type="SAM" id="Phobius"/>
    </source>
</evidence>
<name>A0A0J8RB78_COCIT</name>
<evidence type="ECO:0000256" key="1">
    <source>
        <dbReference type="SAM" id="MobiDB-lite"/>
    </source>
</evidence>
<dbReference type="Proteomes" id="UP000054559">
    <property type="component" value="Unassembled WGS sequence"/>
</dbReference>
<keyword evidence="2" id="KW-1133">Transmembrane helix</keyword>
<gene>
    <name evidence="3" type="ORF">CISG_02530</name>
</gene>
<accession>A0A0J8RB78</accession>
<feature type="region of interest" description="Disordered" evidence="1">
    <location>
        <begin position="69"/>
        <end position="94"/>
    </location>
</feature>
<dbReference type="EMBL" id="DS268125">
    <property type="protein sequence ID" value="KMU81153.1"/>
    <property type="molecule type" value="Genomic_DNA"/>
</dbReference>
<reference evidence="4" key="1">
    <citation type="journal article" date="2010" name="Genome Res.">
        <title>Population genomic sequencing of Coccidioides fungi reveals recent hybridization and transposon control.</title>
        <authorList>
            <person name="Neafsey D.E."/>
            <person name="Barker B.M."/>
            <person name="Sharpton T.J."/>
            <person name="Stajich J.E."/>
            <person name="Park D.J."/>
            <person name="Whiston E."/>
            <person name="Hung C.-Y."/>
            <person name="McMahan C."/>
            <person name="White J."/>
            <person name="Sykes S."/>
            <person name="Heiman D."/>
            <person name="Young S."/>
            <person name="Zeng Q."/>
            <person name="Abouelleil A."/>
            <person name="Aftuck L."/>
            <person name="Bessette D."/>
            <person name="Brown A."/>
            <person name="FitzGerald M."/>
            <person name="Lui A."/>
            <person name="Macdonald J.P."/>
            <person name="Priest M."/>
            <person name="Orbach M.J."/>
            <person name="Galgiani J.N."/>
            <person name="Kirkland T.N."/>
            <person name="Cole G.T."/>
            <person name="Birren B.W."/>
            <person name="Henn M.R."/>
            <person name="Taylor J.W."/>
            <person name="Rounsley S.D."/>
        </authorList>
    </citation>
    <scope>NUCLEOTIDE SEQUENCE [LARGE SCALE GENOMIC DNA]</scope>
    <source>
        <strain evidence="4">RMSCC 3703</strain>
    </source>
</reference>
<keyword evidence="2" id="KW-0812">Transmembrane</keyword>
<feature type="compositionally biased region" description="Polar residues" evidence="1">
    <location>
        <begin position="78"/>
        <end position="92"/>
    </location>
</feature>
<organism evidence="3 4">
    <name type="scientific">Coccidioides immitis RMSCC 3703</name>
    <dbReference type="NCBI Taxonomy" id="454286"/>
    <lineage>
        <taxon>Eukaryota</taxon>
        <taxon>Fungi</taxon>
        <taxon>Dikarya</taxon>
        <taxon>Ascomycota</taxon>
        <taxon>Pezizomycotina</taxon>
        <taxon>Eurotiomycetes</taxon>
        <taxon>Eurotiomycetidae</taxon>
        <taxon>Onygenales</taxon>
        <taxon>Onygenaceae</taxon>
        <taxon>Coccidioides</taxon>
    </lineage>
</organism>
<sequence length="118" mass="12991">MAREWQKQEAKTDYQFGAKPVKPGRSFRGCGFWVTSSNPFYPLRYFYIVIAGADITILAIYIESAIAKPKTPPDCSPKASSGTKTKPLSTHSCRPIGKPLHKEVLSTTLVAIVCGENK</sequence>